<dbReference type="InterPro" id="IPR016047">
    <property type="entry name" value="M23ase_b-sheet_dom"/>
</dbReference>
<dbReference type="PROSITE" id="PS51318">
    <property type="entry name" value="TAT"/>
    <property type="match status" value="1"/>
</dbReference>
<accession>A0A975C7R3</accession>
<reference evidence="3" key="1">
    <citation type="submission" date="2020-09" db="EMBL/GenBank/DDBJ databases">
        <title>Brevundimonas sp. LVF2 isolated from a puddle in Goettingen, Germany.</title>
        <authorList>
            <person name="Friedrich I."/>
            <person name="Klassen A."/>
            <person name="Hannes N."/>
            <person name="Schneider D."/>
            <person name="Hertel R."/>
            <person name="Daniel R."/>
        </authorList>
    </citation>
    <scope>NUCLEOTIDE SEQUENCE</scope>
    <source>
        <strain evidence="3">LVF2</strain>
    </source>
</reference>
<dbReference type="Gene3D" id="2.70.70.10">
    <property type="entry name" value="Glucose Permease (Domain IIA)"/>
    <property type="match status" value="1"/>
</dbReference>
<dbReference type="Pfam" id="PF01551">
    <property type="entry name" value="Peptidase_M23"/>
    <property type="match status" value="1"/>
</dbReference>
<dbReference type="CDD" id="cd12797">
    <property type="entry name" value="M23_peptidase"/>
    <property type="match status" value="1"/>
</dbReference>
<dbReference type="RefSeq" id="WP_207932372.1">
    <property type="nucleotide sequence ID" value="NZ_CP062222.1"/>
</dbReference>
<evidence type="ECO:0000259" key="2">
    <source>
        <dbReference type="Pfam" id="PF01551"/>
    </source>
</evidence>
<evidence type="ECO:0000313" key="3">
    <source>
        <dbReference type="EMBL" id="QTC93097.1"/>
    </source>
</evidence>
<evidence type="ECO:0000256" key="1">
    <source>
        <dbReference type="SAM" id="SignalP"/>
    </source>
</evidence>
<feature type="domain" description="M23ase beta-sheet core" evidence="2">
    <location>
        <begin position="177"/>
        <end position="272"/>
    </location>
</feature>
<dbReference type="PANTHER" id="PTHR21666:SF285">
    <property type="entry name" value="M23 FAMILY METALLOPEPTIDASE"/>
    <property type="match status" value="1"/>
</dbReference>
<keyword evidence="4" id="KW-1185">Reference proteome</keyword>
<dbReference type="PANTHER" id="PTHR21666">
    <property type="entry name" value="PEPTIDASE-RELATED"/>
    <property type="match status" value="1"/>
</dbReference>
<dbReference type="GO" id="GO:0004222">
    <property type="term" value="F:metalloendopeptidase activity"/>
    <property type="evidence" value="ECO:0007669"/>
    <property type="project" value="TreeGrafter"/>
</dbReference>
<keyword evidence="1" id="KW-0732">Signal</keyword>
<feature type="chain" id="PRO_5037698800" evidence="1">
    <location>
        <begin position="27"/>
        <end position="283"/>
    </location>
</feature>
<dbReference type="EMBL" id="CP062222">
    <property type="protein sequence ID" value="QTC93097.1"/>
    <property type="molecule type" value="Genomic_DNA"/>
</dbReference>
<organism evidence="3 4">
    <name type="scientific">Brevundimonas goettingensis</name>
    <dbReference type="NCBI Taxonomy" id="2774190"/>
    <lineage>
        <taxon>Bacteria</taxon>
        <taxon>Pseudomonadati</taxon>
        <taxon>Pseudomonadota</taxon>
        <taxon>Alphaproteobacteria</taxon>
        <taxon>Caulobacterales</taxon>
        <taxon>Caulobacteraceae</taxon>
        <taxon>Brevundimonas</taxon>
    </lineage>
</organism>
<name>A0A975C7R3_9CAUL</name>
<dbReference type="InterPro" id="IPR011055">
    <property type="entry name" value="Dup_hybrid_motif"/>
</dbReference>
<sequence>MTPSRRGLIVGAGSALLASTAPPVFADAPSLTLNGQWKQGGFAFGRTWPRAAIYVDGEPLTAASEHGLFVVGFDRDAGPSTTIEARSALTSLSRTLDIAPGTFPESRIDGLPPATVEPTDPALLERIKEEAALKAVGFASKADTDDFRDGFIWPLETYRISSLWGAQRILNGTPARPHYGIDLAAPQGTPIRAPADGVVAFSRSGMHFEGGLVLIDHGQGLVSCYLHQSQIDVAVGQRLTRGQEIGCVGMEGRATGPHLCWRMKWRDRNMDPSQMIGVSVPTT</sequence>
<feature type="signal peptide" evidence="1">
    <location>
        <begin position="1"/>
        <end position="26"/>
    </location>
</feature>
<proteinExistence type="predicted"/>
<protein>
    <submittedName>
        <fullName evidence="3">M23 family metallopeptidase</fullName>
    </submittedName>
</protein>
<dbReference type="InterPro" id="IPR006311">
    <property type="entry name" value="TAT_signal"/>
</dbReference>
<dbReference type="SUPFAM" id="SSF51261">
    <property type="entry name" value="Duplicated hybrid motif"/>
    <property type="match status" value="1"/>
</dbReference>
<evidence type="ECO:0000313" key="4">
    <source>
        <dbReference type="Proteomes" id="UP000663918"/>
    </source>
</evidence>
<gene>
    <name evidence="3" type="ORF">IFJ75_09780</name>
</gene>
<dbReference type="InterPro" id="IPR050570">
    <property type="entry name" value="Cell_wall_metabolism_enzyme"/>
</dbReference>
<dbReference type="Proteomes" id="UP000663918">
    <property type="component" value="Chromosome"/>
</dbReference>
<dbReference type="KEGG" id="bgoe:IFJ75_09780"/>
<dbReference type="AlphaFoldDB" id="A0A975C7R3"/>